<feature type="non-terminal residue" evidence="1">
    <location>
        <position position="50"/>
    </location>
</feature>
<dbReference type="AlphaFoldDB" id="A0A1L8CYN2"/>
<comment type="caution">
    <text evidence="1">The sequence shown here is derived from an EMBL/GenBank/DDBJ whole genome shotgun (WGS) entry which is preliminary data.</text>
</comment>
<dbReference type="EMBL" id="BDJK01000074">
    <property type="protein sequence ID" value="GAV24020.1"/>
    <property type="molecule type" value="Genomic_DNA"/>
</dbReference>
<dbReference type="Proteomes" id="UP000187485">
    <property type="component" value="Unassembled WGS sequence"/>
</dbReference>
<name>A0A1L8CYN2_9THEO</name>
<reference evidence="2" key="1">
    <citation type="submission" date="2016-12" db="EMBL/GenBank/DDBJ databases">
        <title>Draft Genome Sequences od Carboxydothermus pertinax and islandicus, Hydrogenogenic Carboxydotrophic Bacteria.</title>
        <authorList>
            <person name="Fukuyama Y."/>
            <person name="Ohmae K."/>
            <person name="Yoneda Y."/>
            <person name="Yoshida T."/>
            <person name="Sako Y."/>
        </authorList>
    </citation>
    <scope>NUCLEOTIDE SEQUENCE [LARGE SCALE GENOMIC DNA]</scope>
    <source>
        <strain evidence="2">Ug1</strain>
    </source>
</reference>
<protein>
    <submittedName>
        <fullName evidence="1">IS110 family transposase</fullName>
    </submittedName>
</protein>
<gene>
    <name evidence="1" type="ORF">cpu_25300</name>
</gene>
<evidence type="ECO:0000313" key="2">
    <source>
        <dbReference type="Proteomes" id="UP000187485"/>
    </source>
</evidence>
<evidence type="ECO:0000313" key="1">
    <source>
        <dbReference type="EMBL" id="GAV24020.1"/>
    </source>
</evidence>
<sequence length="50" mass="5505">MFGATSEAILTEFLSPDEIAARPLDDLIDFLVEKGNKHFADPKATAEKLK</sequence>
<keyword evidence="2" id="KW-1185">Reference proteome</keyword>
<proteinExistence type="predicted"/>
<organism evidence="1 2">
    <name type="scientific">Carboxydothermus pertinax</name>
    <dbReference type="NCBI Taxonomy" id="870242"/>
    <lineage>
        <taxon>Bacteria</taxon>
        <taxon>Bacillati</taxon>
        <taxon>Bacillota</taxon>
        <taxon>Clostridia</taxon>
        <taxon>Thermoanaerobacterales</taxon>
        <taxon>Thermoanaerobacteraceae</taxon>
        <taxon>Carboxydothermus</taxon>
    </lineage>
</organism>
<accession>A0A1L8CYN2</accession>